<sequence>MDWSSSSSSSSDDLDIEEMFVSDNVDNLVLVHLVNEIEAGLKKKRRGSMVGRLCIPRNRALDDKMLMKDYFAEVPTYPVTSFVGDIECVGPYSCASLKLGSKIVIFSLGIGMSPVFLALVHIKKYRQRRE</sequence>
<dbReference type="AlphaFoldDB" id="A0A9R0SEZ6"/>
<dbReference type="Proteomes" id="UP000324705">
    <property type="component" value="Chromosome 4A"/>
</dbReference>
<feature type="transmembrane region" description="Helical" evidence="1">
    <location>
        <begin position="103"/>
        <end position="122"/>
    </location>
</feature>
<keyword evidence="1" id="KW-0812">Transmembrane</keyword>
<keyword evidence="3" id="KW-1185">Reference proteome</keyword>
<keyword evidence="1" id="KW-1133">Transmembrane helix</keyword>
<name>A0A9R0SEZ6_TRITD</name>
<reference evidence="2 3" key="1">
    <citation type="submission" date="2017-09" db="EMBL/GenBank/DDBJ databases">
        <authorList>
            <consortium name="International Durum Wheat Genome Sequencing Consortium (IDWGSC)"/>
            <person name="Milanesi L."/>
        </authorList>
    </citation>
    <scope>NUCLEOTIDE SEQUENCE [LARGE SCALE GENOMIC DNA]</scope>
    <source>
        <strain evidence="3">cv. Svevo</strain>
    </source>
</reference>
<evidence type="ECO:0000313" key="2">
    <source>
        <dbReference type="EMBL" id="VAH91759.1"/>
    </source>
</evidence>
<evidence type="ECO:0000256" key="1">
    <source>
        <dbReference type="SAM" id="Phobius"/>
    </source>
</evidence>
<dbReference type="Gramene" id="TRITD4Av1G114860.1">
    <property type="protein sequence ID" value="TRITD4Av1G114860.1"/>
    <property type="gene ID" value="TRITD4Av1G114860"/>
</dbReference>
<gene>
    <name evidence="2" type="ORF">TRITD_4Av1G114860</name>
</gene>
<evidence type="ECO:0000313" key="3">
    <source>
        <dbReference type="Proteomes" id="UP000324705"/>
    </source>
</evidence>
<dbReference type="EMBL" id="LT934117">
    <property type="protein sequence ID" value="VAH91759.1"/>
    <property type="molecule type" value="Genomic_DNA"/>
</dbReference>
<protein>
    <submittedName>
        <fullName evidence="2">Uncharacterized protein</fullName>
    </submittedName>
</protein>
<accession>A0A9R0SEZ6</accession>
<keyword evidence="1" id="KW-0472">Membrane</keyword>
<proteinExistence type="predicted"/>
<organism evidence="2 3">
    <name type="scientific">Triticum turgidum subsp. durum</name>
    <name type="common">Durum wheat</name>
    <name type="synonym">Triticum durum</name>
    <dbReference type="NCBI Taxonomy" id="4567"/>
    <lineage>
        <taxon>Eukaryota</taxon>
        <taxon>Viridiplantae</taxon>
        <taxon>Streptophyta</taxon>
        <taxon>Embryophyta</taxon>
        <taxon>Tracheophyta</taxon>
        <taxon>Spermatophyta</taxon>
        <taxon>Magnoliopsida</taxon>
        <taxon>Liliopsida</taxon>
        <taxon>Poales</taxon>
        <taxon>Poaceae</taxon>
        <taxon>BOP clade</taxon>
        <taxon>Pooideae</taxon>
        <taxon>Triticodae</taxon>
        <taxon>Triticeae</taxon>
        <taxon>Triticinae</taxon>
        <taxon>Triticum</taxon>
    </lineage>
</organism>